<evidence type="ECO:0000256" key="1">
    <source>
        <dbReference type="SAM" id="MobiDB-lite"/>
    </source>
</evidence>
<evidence type="ECO:0000256" key="2">
    <source>
        <dbReference type="SAM" id="SignalP"/>
    </source>
</evidence>
<feature type="signal peptide" evidence="2">
    <location>
        <begin position="1"/>
        <end position="22"/>
    </location>
</feature>
<organism evidence="3 4">
    <name type="scientific">Pseudidiomarina gelatinasegens</name>
    <dbReference type="NCBI Taxonomy" id="2487740"/>
    <lineage>
        <taxon>Bacteria</taxon>
        <taxon>Pseudomonadati</taxon>
        <taxon>Pseudomonadota</taxon>
        <taxon>Gammaproteobacteria</taxon>
        <taxon>Alteromonadales</taxon>
        <taxon>Idiomarinaceae</taxon>
        <taxon>Pseudidiomarina</taxon>
    </lineage>
</organism>
<dbReference type="Proteomes" id="UP000288789">
    <property type="component" value="Unassembled WGS sequence"/>
</dbReference>
<reference evidence="3 4" key="1">
    <citation type="submission" date="2018-12" db="EMBL/GenBank/DDBJ databases">
        <authorList>
            <person name="Li A."/>
            <person name="Zhang M."/>
            <person name="Zhu H."/>
        </authorList>
    </citation>
    <scope>NUCLEOTIDE SEQUENCE [LARGE SCALE GENOMIC DNA]</scope>
    <source>
        <strain evidence="3 4">R04H25</strain>
    </source>
</reference>
<dbReference type="Pfam" id="PF10972">
    <property type="entry name" value="CsiV"/>
    <property type="match status" value="1"/>
</dbReference>
<sequence>MTAWLRTSLIAFGLAISTAGFAQENPEDWRWFEVEVLVFKHTETADIEEFPWHPPRQVEVANDPLSEFYAPNFYGLLHDIPKCPDSEQRLQVRPVFCAQANELDPFAEPWYQPERILSGFKHAPATVINGFGGDMTQSTGPYLLAETAHTFNDFREQLERRNVGTPLLHVTYRIPVFNRSANNKVRLFGGRNFGQSFLPSGYEQPPFAHLDAIDDTSDSEPQLFEELEILLDQVNQNALNLSYRDHRTPNPPPLLPEREHSERPTPVWELDGTLHIYLVGNYLHIDSDLELRSPQKVRFNQRELPAQLEQALQVERITSQFLRSYRLNQLRRVISHETHYFDHPQLGLVVQIRRTDLSARR</sequence>
<comment type="caution">
    <text evidence="3">The sequence shown here is derived from an EMBL/GenBank/DDBJ whole genome shotgun (WGS) entry which is preliminary data.</text>
</comment>
<keyword evidence="4" id="KW-1185">Reference proteome</keyword>
<evidence type="ECO:0000313" key="4">
    <source>
        <dbReference type="Proteomes" id="UP000288789"/>
    </source>
</evidence>
<evidence type="ECO:0000313" key="3">
    <source>
        <dbReference type="EMBL" id="RWU11598.1"/>
    </source>
</evidence>
<dbReference type="InterPro" id="IPR021241">
    <property type="entry name" value="CsiV"/>
</dbReference>
<keyword evidence="2" id="KW-0732">Signal</keyword>
<feature type="region of interest" description="Disordered" evidence="1">
    <location>
        <begin position="243"/>
        <end position="263"/>
    </location>
</feature>
<accession>A0A451GES2</accession>
<dbReference type="AlphaFoldDB" id="A0A451GES2"/>
<protein>
    <recommendedName>
        <fullName evidence="5">Peptidoglycan-binding protein, CsiV</fullName>
    </recommendedName>
</protein>
<dbReference type="EMBL" id="RSFE01000003">
    <property type="protein sequence ID" value="RWU11598.1"/>
    <property type="molecule type" value="Genomic_DNA"/>
</dbReference>
<dbReference type="RefSeq" id="WP_128351887.1">
    <property type="nucleotide sequence ID" value="NZ_CAXBCQ010000002.1"/>
</dbReference>
<dbReference type="OrthoDB" id="5566524at2"/>
<feature type="chain" id="PRO_5019153036" description="Peptidoglycan-binding protein, CsiV" evidence="2">
    <location>
        <begin position="23"/>
        <end position="361"/>
    </location>
</feature>
<gene>
    <name evidence="3" type="ORF">EGC76_04865</name>
</gene>
<name>A0A451GES2_9GAMM</name>
<evidence type="ECO:0008006" key="5">
    <source>
        <dbReference type="Google" id="ProtNLM"/>
    </source>
</evidence>
<proteinExistence type="predicted"/>